<name>A0AAD9Q609_ACRCE</name>
<dbReference type="AlphaFoldDB" id="A0AAD9Q609"/>
<reference evidence="1" key="2">
    <citation type="journal article" date="2023" name="Science">
        <title>Genomic signatures of disease resistance in endangered staghorn corals.</title>
        <authorList>
            <person name="Vollmer S.V."/>
            <person name="Selwyn J.D."/>
            <person name="Despard B.A."/>
            <person name="Roesel C.L."/>
        </authorList>
    </citation>
    <scope>NUCLEOTIDE SEQUENCE</scope>
    <source>
        <strain evidence="1">K2</strain>
    </source>
</reference>
<reference evidence="1" key="1">
    <citation type="journal article" date="2023" name="G3 (Bethesda)">
        <title>Whole genome assembly and annotation of the endangered Caribbean coral Acropora cervicornis.</title>
        <authorList>
            <person name="Selwyn J.D."/>
            <person name="Vollmer S.V."/>
        </authorList>
    </citation>
    <scope>NUCLEOTIDE SEQUENCE</scope>
    <source>
        <strain evidence="1">K2</strain>
    </source>
</reference>
<organism evidence="1 2">
    <name type="scientific">Acropora cervicornis</name>
    <name type="common">Staghorn coral</name>
    <dbReference type="NCBI Taxonomy" id="6130"/>
    <lineage>
        <taxon>Eukaryota</taxon>
        <taxon>Metazoa</taxon>
        <taxon>Cnidaria</taxon>
        <taxon>Anthozoa</taxon>
        <taxon>Hexacorallia</taxon>
        <taxon>Scleractinia</taxon>
        <taxon>Astrocoeniina</taxon>
        <taxon>Acroporidae</taxon>
        <taxon>Acropora</taxon>
    </lineage>
</organism>
<protein>
    <submittedName>
        <fullName evidence="1">Uncharacterized protein</fullName>
    </submittedName>
</protein>
<accession>A0AAD9Q609</accession>
<comment type="caution">
    <text evidence="1">The sequence shown here is derived from an EMBL/GenBank/DDBJ whole genome shotgun (WGS) entry which is preliminary data.</text>
</comment>
<sequence>MLPLKTRQFSSTFLDFWRNSRGYEEEVRTADRDVMKALLNPLVSNNDNVSCKCGVARNHPFGNMMVEFARQWSTVHSQKNTQRVRNIDAAAYSDNGDEKDGNNDEDDDCVNTFSIDFRKDVLSQNSMTLIDKVSVDDYQSSDTTSEESVLQAELCKNDVTSENNNSYLFGSSFSNDKYLNKLFCEESCIKPLPWYKHVNRSKLTVSSCFTLGINESVLKSVLQSGEKVSRNHDVNVCGRIAILHGFMKEGATCISVTGVEVIGMYDYIKGKLQPFSQRCYLNDVKDIKEPMPSSFDLGVNLGEFLEQWKVSSFETAGRREIECFPVAWLLTSPALGVLLDWQVRKEVFNYLESVSSKSNATKQVSSALHSDDYSREWCNILVVVDEYRCVETGIPLVEAYQFFANGTVNLVNFDIN</sequence>
<proteinExistence type="predicted"/>
<dbReference type="Proteomes" id="UP001249851">
    <property type="component" value="Unassembled WGS sequence"/>
</dbReference>
<dbReference type="EMBL" id="JARQWQ010000065">
    <property type="protein sequence ID" value="KAK2554965.1"/>
    <property type="molecule type" value="Genomic_DNA"/>
</dbReference>
<gene>
    <name evidence="1" type="ORF">P5673_023304</name>
</gene>
<evidence type="ECO:0000313" key="1">
    <source>
        <dbReference type="EMBL" id="KAK2554965.1"/>
    </source>
</evidence>
<keyword evidence="2" id="KW-1185">Reference proteome</keyword>
<evidence type="ECO:0000313" key="2">
    <source>
        <dbReference type="Proteomes" id="UP001249851"/>
    </source>
</evidence>